<proteinExistence type="predicted"/>
<dbReference type="EMBL" id="CM023485">
    <property type="protein sequence ID" value="KAH6930418.1"/>
    <property type="molecule type" value="Genomic_DNA"/>
</dbReference>
<reference evidence="1" key="1">
    <citation type="submission" date="2020-05" db="EMBL/GenBank/DDBJ databases">
        <title>Large-scale comparative analyses of tick genomes elucidate their genetic diversity and vector capacities.</title>
        <authorList>
            <person name="Jia N."/>
            <person name="Wang J."/>
            <person name="Shi W."/>
            <person name="Du L."/>
            <person name="Sun Y."/>
            <person name="Zhan W."/>
            <person name="Jiang J."/>
            <person name="Wang Q."/>
            <person name="Zhang B."/>
            <person name="Ji P."/>
            <person name="Sakyi L.B."/>
            <person name="Cui X."/>
            <person name="Yuan T."/>
            <person name="Jiang B."/>
            <person name="Yang W."/>
            <person name="Lam T.T.-Y."/>
            <person name="Chang Q."/>
            <person name="Ding S."/>
            <person name="Wang X."/>
            <person name="Zhu J."/>
            <person name="Ruan X."/>
            <person name="Zhao L."/>
            <person name="Wei J."/>
            <person name="Que T."/>
            <person name="Du C."/>
            <person name="Cheng J."/>
            <person name="Dai P."/>
            <person name="Han X."/>
            <person name="Huang E."/>
            <person name="Gao Y."/>
            <person name="Liu J."/>
            <person name="Shao H."/>
            <person name="Ye R."/>
            <person name="Li L."/>
            <person name="Wei W."/>
            <person name="Wang X."/>
            <person name="Wang C."/>
            <person name="Yang T."/>
            <person name="Huo Q."/>
            <person name="Li W."/>
            <person name="Guo W."/>
            <person name="Chen H."/>
            <person name="Zhou L."/>
            <person name="Ni X."/>
            <person name="Tian J."/>
            <person name="Zhou Y."/>
            <person name="Sheng Y."/>
            <person name="Liu T."/>
            <person name="Pan Y."/>
            <person name="Xia L."/>
            <person name="Li J."/>
            <person name="Zhao F."/>
            <person name="Cao W."/>
        </authorList>
    </citation>
    <scope>NUCLEOTIDE SEQUENCE</scope>
    <source>
        <strain evidence="1">Hyas-2018</strain>
    </source>
</reference>
<comment type="caution">
    <text evidence="1">The sequence shown here is derived from an EMBL/GenBank/DDBJ whole genome shotgun (WGS) entry which is preliminary data.</text>
</comment>
<keyword evidence="2" id="KW-1185">Reference proteome</keyword>
<gene>
    <name evidence="1" type="ORF">HPB50_013458</name>
</gene>
<accession>A0ACB7S6B4</accession>
<evidence type="ECO:0000313" key="2">
    <source>
        <dbReference type="Proteomes" id="UP000821845"/>
    </source>
</evidence>
<evidence type="ECO:0000313" key="1">
    <source>
        <dbReference type="EMBL" id="KAH6930418.1"/>
    </source>
</evidence>
<name>A0ACB7S6B4_HYAAI</name>
<organism evidence="1 2">
    <name type="scientific">Hyalomma asiaticum</name>
    <name type="common">Tick</name>
    <dbReference type="NCBI Taxonomy" id="266040"/>
    <lineage>
        <taxon>Eukaryota</taxon>
        <taxon>Metazoa</taxon>
        <taxon>Ecdysozoa</taxon>
        <taxon>Arthropoda</taxon>
        <taxon>Chelicerata</taxon>
        <taxon>Arachnida</taxon>
        <taxon>Acari</taxon>
        <taxon>Parasitiformes</taxon>
        <taxon>Ixodida</taxon>
        <taxon>Ixodoidea</taxon>
        <taxon>Ixodidae</taxon>
        <taxon>Hyalomminae</taxon>
        <taxon>Hyalomma</taxon>
    </lineage>
</organism>
<sequence length="131" mass="13877">MIEYARAHFVPTVFALKRRHLGTLAKKNVAVSCVGIFDYSAREQGLPQGDSKSGDGQEVKGETQSASQSALHGDSGTSASVVEDGWMTVNDESEAEDLEDSPMTASVDTPNIVDTVTRLLASSLRFAGGKS</sequence>
<dbReference type="Proteomes" id="UP000821845">
    <property type="component" value="Chromosome 5"/>
</dbReference>
<protein>
    <submittedName>
        <fullName evidence="1">Uncharacterized protein</fullName>
    </submittedName>
</protein>